<dbReference type="eggNOG" id="COG0619">
    <property type="taxonomic scope" value="Bacteria"/>
</dbReference>
<feature type="transmembrane region" description="Helical" evidence="6">
    <location>
        <begin position="147"/>
        <end position="165"/>
    </location>
</feature>
<keyword evidence="4 6" id="KW-1133">Transmembrane helix</keyword>
<dbReference type="CDD" id="cd16914">
    <property type="entry name" value="EcfT"/>
    <property type="match status" value="1"/>
</dbReference>
<keyword evidence="2" id="KW-1003">Cell membrane</keyword>
<keyword evidence="3 6" id="KW-0812">Transmembrane</keyword>
<dbReference type="OrthoDB" id="4533at2"/>
<dbReference type="InterPro" id="IPR051611">
    <property type="entry name" value="ECF_transporter_component"/>
</dbReference>
<sequence>MNEYPVKLLVSLIYSSIVAFSSDLEYIYLLPILYMVVVEYKEVLKILKKLALINLFIIFLVIFVSFHDVNKAIELFFRTNLILLFNLLVFYKSKGYDIVRGFNSLRFPKKFVTIFYFTIVMIEYLFKEFKTIKATLRLRGFYARSNLFSYQTYGNVFAMMFIKSVRKSEEMRDSLISRGFNGEIYLLEMPSKNKNYIFLSILVFIVVINKMVVNL</sequence>
<feature type="transmembrane region" description="Helical" evidence="6">
    <location>
        <begin position="12"/>
        <end position="38"/>
    </location>
</feature>
<evidence type="ECO:0000313" key="7">
    <source>
        <dbReference type="EMBL" id="ADG94258.1"/>
    </source>
</evidence>
<proteinExistence type="predicted"/>
<dbReference type="KEGG" id="ant:Arnit_2610"/>
<dbReference type="GO" id="GO:0005886">
    <property type="term" value="C:plasma membrane"/>
    <property type="evidence" value="ECO:0007669"/>
    <property type="project" value="UniProtKB-ARBA"/>
</dbReference>
<dbReference type="Pfam" id="PF02361">
    <property type="entry name" value="CbiQ"/>
    <property type="match status" value="1"/>
</dbReference>
<accession>D5V6I8</accession>
<evidence type="ECO:0000313" key="8">
    <source>
        <dbReference type="Proteomes" id="UP000000939"/>
    </source>
</evidence>
<feature type="transmembrane region" description="Helical" evidence="6">
    <location>
        <begin position="111"/>
        <end position="127"/>
    </location>
</feature>
<dbReference type="PANTHER" id="PTHR34857">
    <property type="entry name" value="SLL0384 PROTEIN"/>
    <property type="match status" value="1"/>
</dbReference>
<comment type="subcellular location">
    <subcellularLocation>
        <location evidence="1">Membrane</location>
        <topology evidence="1">Multi-pass membrane protein</topology>
    </subcellularLocation>
</comment>
<feature type="transmembrane region" description="Helical" evidence="6">
    <location>
        <begin position="75"/>
        <end position="91"/>
    </location>
</feature>
<dbReference type="Proteomes" id="UP000000939">
    <property type="component" value="Chromosome"/>
</dbReference>
<organism evidence="7 8">
    <name type="scientific">Arcobacter nitrofigilis (strain ATCC 33309 / DSM 7299 / CCUG 15893 / LMG 7604 / NCTC 12251 / CI)</name>
    <name type="common">Campylobacter nitrofigilis</name>
    <dbReference type="NCBI Taxonomy" id="572480"/>
    <lineage>
        <taxon>Bacteria</taxon>
        <taxon>Pseudomonadati</taxon>
        <taxon>Campylobacterota</taxon>
        <taxon>Epsilonproteobacteria</taxon>
        <taxon>Campylobacterales</taxon>
        <taxon>Arcobacteraceae</taxon>
        <taxon>Arcobacter</taxon>
    </lineage>
</organism>
<dbReference type="RefSeq" id="WP_013136403.1">
    <property type="nucleotide sequence ID" value="NC_014166.1"/>
</dbReference>
<protein>
    <submittedName>
        <fullName evidence="7">Cobalt transport protein</fullName>
    </submittedName>
</protein>
<dbReference type="STRING" id="572480.Arnit_2610"/>
<gene>
    <name evidence="7" type="ordered locus">Arnit_2610</name>
</gene>
<dbReference type="PANTHER" id="PTHR34857:SF2">
    <property type="entry name" value="SLL0384 PROTEIN"/>
    <property type="match status" value="1"/>
</dbReference>
<evidence type="ECO:0000256" key="5">
    <source>
        <dbReference type="ARBA" id="ARBA00023136"/>
    </source>
</evidence>
<reference evidence="7 8" key="1">
    <citation type="journal article" date="2010" name="Stand. Genomic Sci.">
        <title>Complete genome sequence of Arcobacter nitrofigilis type strain (CI).</title>
        <authorList>
            <person name="Pati A."/>
            <person name="Gronow S."/>
            <person name="Lapidus A."/>
            <person name="Copeland A."/>
            <person name="Glavina Del Rio T."/>
            <person name="Nolan M."/>
            <person name="Lucas S."/>
            <person name="Tice H."/>
            <person name="Cheng J.F."/>
            <person name="Han C."/>
            <person name="Chertkov O."/>
            <person name="Bruce D."/>
            <person name="Tapia R."/>
            <person name="Goodwin L."/>
            <person name="Pitluck S."/>
            <person name="Liolios K."/>
            <person name="Ivanova N."/>
            <person name="Mavromatis K."/>
            <person name="Chen A."/>
            <person name="Palaniappan K."/>
            <person name="Land M."/>
            <person name="Hauser L."/>
            <person name="Chang Y.J."/>
            <person name="Jeffries C.D."/>
            <person name="Detter J.C."/>
            <person name="Rohde M."/>
            <person name="Goker M."/>
            <person name="Bristow J."/>
            <person name="Eisen J.A."/>
            <person name="Markowitz V."/>
            <person name="Hugenholtz P."/>
            <person name="Klenk H.P."/>
            <person name="Kyrpides N.C."/>
        </authorList>
    </citation>
    <scope>NUCLEOTIDE SEQUENCE [LARGE SCALE GENOMIC DNA]</scope>
    <source>
        <strain evidence="8">ATCC 33309 / DSM 7299 / CCUG 15893 / LMG 7604 / NCTC 12251 / CI</strain>
    </source>
</reference>
<name>D5V6I8_ARCNC</name>
<dbReference type="HOGENOM" id="CLU_103781_0_0_7"/>
<keyword evidence="8" id="KW-1185">Reference proteome</keyword>
<evidence type="ECO:0000256" key="2">
    <source>
        <dbReference type="ARBA" id="ARBA00022475"/>
    </source>
</evidence>
<dbReference type="InterPro" id="IPR003339">
    <property type="entry name" value="ABC/ECF_trnsptr_transmembrane"/>
</dbReference>
<evidence type="ECO:0000256" key="1">
    <source>
        <dbReference type="ARBA" id="ARBA00004141"/>
    </source>
</evidence>
<dbReference type="EMBL" id="CP001999">
    <property type="protein sequence ID" value="ADG94258.1"/>
    <property type="molecule type" value="Genomic_DNA"/>
</dbReference>
<feature type="transmembrane region" description="Helical" evidence="6">
    <location>
        <begin position="196"/>
        <end position="213"/>
    </location>
</feature>
<dbReference type="AlphaFoldDB" id="D5V6I8"/>
<evidence type="ECO:0000256" key="4">
    <source>
        <dbReference type="ARBA" id="ARBA00022989"/>
    </source>
</evidence>
<evidence type="ECO:0000256" key="3">
    <source>
        <dbReference type="ARBA" id="ARBA00022692"/>
    </source>
</evidence>
<evidence type="ECO:0000256" key="6">
    <source>
        <dbReference type="SAM" id="Phobius"/>
    </source>
</evidence>
<keyword evidence="5 6" id="KW-0472">Membrane</keyword>
<feature type="transmembrane region" description="Helical" evidence="6">
    <location>
        <begin position="50"/>
        <end position="69"/>
    </location>
</feature>